<name>A0A4Y2AU83_ARAVE</name>
<gene>
    <name evidence="1" type="ORF">AVEN_98232_1</name>
</gene>
<comment type="caution">
    <text evidence="1">The sequence shown here is derived from an EMBL/GenBank/DDBJ whole genome shotgun (WGS) entry which is preliminary data.</text>
</comment>
<sequence length="97" mass="11432">MNNCGTILPANSKYQVRLGWPSHIVNKLKCIGSVKRRRMFRNVVCRIEHQTKYAEHHHIRPSAFARRVSRKIGIPQSWKSLDYEIKSLPTTSRLFMR</sequence>
<accession>A0A4Y2AU83</accession>
<reference evidence="1 2" key="1">
    <citation type="journal article" date="2019" name="Sci. Rep.">
        <title>Orb-weaving spider Araneus ventricosus genome elucidates the spidroin gene catalogue.</title>
        <authorList>
            <person name="Kono N."/>
            <person name="Nakamura H."/>
            <person name="Ohtoshi R."/>
            <person name="Moran D.A.P."/>
            <person name="Shinohara A."/>
            <person name="Yoshida Y."/>
            <person name="Fujiwara M."/>
            <person name="Mori M."/>
            <person name="Tomita M."/>
            <person name="Arakawa K."/>
        </authorList>
    </citation>
    <scope>NUCLEOTIDE SEQUENCE [LARGE SCALE GENOMIC DNA]</scope>
</reference>
<dbReference type="Proteomes" id="UP000499080">
    <property type="component" value="Unassembled WGS sequence"/>
</dbReference>
<keyword evidence="2" id="KW-1185">Reference proteome</keyword>
<evidence type="ECO:0000313" key="2">
    <source>
        <dbReference type="Proteomes" id="UP000499080"/>
    </source>
</evidence>
<dbReference type="EMBL" id="BGPR01081589">
    <property type="protein sequence ID" value="GBL83602.1"/>
    <property type="molecule type" value="Genomic_DNA"/>
</dbReference>
<organism evidence="1 2">
    <name type="scientific">Araneus ventricosus</name>
    <name type="common">Orbweaver spider</name>
    <name type="synonym">Epeira ventricosa</name>
    <dbReference type="NCBI Taxonomy" id="182803"/>
    <lineage>
        <taxon>Eukaryota</taxon>
        <taxon>Metazoa</taxon>
        <taxon>Ecdysozoa</taxon>
        <taxon>Arthropoda</taxon>
        <taxon>Chelicerata</taxon>
        <taxon>Arachnida</taxon>
        <taxon>Araneae</taxon>
        <taxon>Araneomorphae</taxon>
        <taxon>Entelegynae</taxon>
        <taxon>Araneoidea</taxon>
        <taxon>Araneidae</taxon>
        <taxon>Araneus</taxon>
    </lineage>
</organism>
<proteinExistence type="predicted"/>
<protein>
    <submittedName>
        <fullName evidence="1">Uncharacterized protein</fullName>
    </submittedName>
</protein>
<dbReference type="AlphaFoldDB" id="A0A4Y2AU83"/>
<evidence type="ECO:0000313" key="1">
    <source>
        <dbReference type="EMBL" id="GBL83602.1"/>
    </source>
</evidence>